<protein>
    <recommendedName>
        <fullName evidence="4">CCHC-type domain-containing protein</fullName>
    </recommendedName>
</protein>
<comment type="caution">
    <text evidence="2">The sequence shown here is derived from an EMBL/GenBank/DDBJ whole genome shotgun (WGS) entry which is preliminary data.</text>
</comment>
<organism evidence="2 3">
    <name type="scientific">Lolium multiflorum</name>
    <name type="common">Italian ryegrass</name>
    <name type="synonym">Lolium perenne subsp. multiflorum</name>
    <dbReference type="NCBI Taxonomy" id="4521"/>
    <lineage>
        <taxon>Eukaryota</taxon>
        <taxon>Viridiplantae</taxon>
        <taxon>Streptophyta</taxon>
        <taxon>Embryophyta</taxon>
        <taxon>Tracheophyta</taxon>
        <taxon>Spermatophyta</taxon>
        <taxon>Magnoliopsida</taxon>
        <taxon>Liliopsida</taxon>
        <taxon>Poales</taxon>
        <taxon>Poaceae</taxon>
        <taxon>BOP clade</taxon>
        <taxon>Pooideae</taxon>
        <taxon>Poodae</taxon>
        <taxon>Poeae</taxon>
        <taxon>Poeae Chloroplast Group 2 (Poeae type)</taxon>
        <taxon>Loliodinae</taxon>
        <taxon>Loliinae</taxon>
        <taxon>Lolium</taxon>
    </lineage>
</organism>
<dbReference type="AlphaFoldDB" id="A0AAD8SXG1"/>
<reference evidence="2" key="1">
    <citation type="submission" date="2023-07" db="EMBL/GenBank/DDBJ databases">
        <title>A chromosome-level genome assembly of Lolium multiflorum.</title>
        <authorList>
            <person name="Chen Y."/>
            <person name="Copetti D."/>
            <person name="Kolliker R."/>
            <person name="Studer B."/>
        </authorList>
    </citation>
    <scope>NUCLEOTIDE SEQUENCE</scope>
    <source>
        <strain evidence="2">02402/16</strain>
        <tissue evidence="2">Leaf</tissue>
    </source>
</reference>
<proteinExistence type="predicted"/>
<accession>A0AAD8SXG1</accession>
<gene>
    <name evidence="2" type="ORF">QYE76_054310</name>
</gene>
<dbReference type="GO" id="GO:0008270">
    <property type="term" value="F:zinc ion binding"/>
    <property type="evidence" value="ECO:0007669"/>
    <property type="project" value="InterPro"/>
</dbReference>
<name>A0AAD8SXG1_LOLMU</name>
<keyword evidence="3" id="KW-1185">Reference proteome</keyword>
<feature type="region of interest" description="Disordered" evidence="1">
    <location>
        <begin position="239"/>
        <end position="265"/>
    </location>
</feature>
<evidence type="ECO:0008006" key="4">
    <source>
        <dbReference type="Google" id="ProtNLM"/>
    </source>
</evidence>
<sequence>MITSMFAAQSRTRTANLRVKLANTKKEGRNTSQYFAATRWTRGGEVHLAAAVAVEEVVAMVVAKDFIQRSGGNGRRGGGNNGKSKDDRIICRICGKPGHPAWKCWHRYSRNNEEEEMGANAAYGVDTNWNCDTSATDHITSELDKLAMKERYNGLTTGSSSRRWKIRRPLALKRSQMDVVKILGKQHGTQPEDDSLRSARIGNARSVGCEARTARHHVVPPHADQQGGATSCLLIHRRASSSEEAASRHGTPMERLPLVGAGPRP</sequence>
<evidence type="ECO:0000313" key="3">
    <source>
        <dbReference type="Proteomes" id="UP001231189"/>
    </source>
</evidence>
<dbReference type="Proteomes" id="UP001231189">
    <property type="component" value="Unassembled WGS sequence"/>
</dbReference>
<evidence type="ECO:0000256" key="1">
    <source>
        <dbReference type="SAM" id="MobiDB-lite"/>
    </source>
</evidence>
<dbReference type="GO" id="GO:0003676">
    <property type="term" value="F:nucleic acid binding"/>
    <property type="evidence" value="ECO:0007669"/>
    <property type="project" value="InterPro"/>
</dbReference>
<dbReference type="InterPro" id="IPR036875">
    <property type="entry name" value="Znf_CCHC_sf"/>
</dbReference>
<dbReference type="SUPFAM" id="SSF57756">
    <property type="entry name" value="Retrovirus zinc finger-like domains"/>
    <property type="match status" value="1"/>
</dbReference>
<evidence type="ECO:0000313" key="2">
    <source>
        <dbReference type="EMBL" id="KAK1666151.1"/>
    </source>
</evidence>
<dbReference type="EMBL" id="JAUUTY010000003">
    <property type="protein sequence ID" value="KAK1666151.1"/>
    <property type="molecule type" value="Genomic_DNA"/>
</dbReference>